<gene>
    <name evidence="2" type="primary">Cnig_chr_III.g9097</name>
    <name evidence="2" type="ORF">B9Z55_009097</name>
</gene>
<dbReference type="PANTHER" id="PTHR22743">
    <property type="entry name" value="MEPRIN/TRAF-LIKE MATH FAMILY-C.ELEGANS"/>
    <property type="match status" value="1"/>
</dbReference>
<feature type="domain" description="BTB" evidence="1">
    <location>
        <begin position="83"/>
        <end position="144"/>
    </location>
</feature>
<evidence type="ECO:0000313" key="3">
    <source>
        <dbReference type="Proteomes" id="UP000230233"/>
    </source>
</evidence>
<dbReference type="InterPro" id="IPR011333">
    <property type="entry name" value="SKP1/BTB/POZ_sf"/>
</dbReference>
<dbReference type="PANTHER" id="PTHR22743:SF165">
    <property type="entry name" value="BTB AND MATH DOMAIN CONTAINING-RELATED"/>
    <property type="match status" value="1"/>
</dbReference>
<keyword evidence="3" id="KW-1185">Reference proteome</keyword>
<dbReference type="SUPFAM" id="SSF54695">
    <property type="entry name" value="POZ domain"/>
    <property type="match status" value="1"/>
</dbReference>
<dbReference type="SMART" id="SM00225">
    <property type="entry name" value="BTB"/>
    <property type="match status" value="1"/>
</dbReference>
<evidence type="ECO:0000259" key="1">
    <source>
        <dbReference type="PROSITE" id="PS50097"/>
    </source>
</evidence>
<name>A0A2G5UQH6_9PELO</name>
<dbReference type="Gene3D" id="3.30.710.10">
    <property type="entry name" value="Potassium Channel Kv1.1, Chain A"/>
    <property type="match status" value="1"/>
</dbReference>
<sequence length="241" mass="27833">MTNTNNSLICSYLDNNDFKSAQRLICQPNMMTRSFLNVPDGVLSDYLVDGRLSIEMEVKIKKEKVYGSSWLRKFDDDEAKEFSDVVLLAGTQEFHVNKMYLSLHSAYFKSLFSSQKSAKSPKKSIIKLEDVHPMDLQSFLEVLYGEPAISDYSVERLLLSAEFLEAKTVTKRCEEFLEAKSRTSRKRKFETAVRFDLESLKRKCIDEAETTAEIRELAPENADELEPQEWKELFLKACSFE</sequence>
<protein>
    <recommendedName>
        <fullName evidence="1">BTB domain-containing protein</fullName>
    </recommendedName>
</protein>
<proteinExistence type="predicted"/>
<dbReference type="PROSITE" id="PS50097">
    <property type="entry name" value="BTB"/>
    <property type="match status" value="1"/>
</dbReference>
<accession>A0A2G5UQH6</accession>
<dbReference type="EMBL" id="PDUG01000003">
    <property type="protein sequence ID" value="PIC41807.1"/>
    <property type="molecule type" value="Genomic_DNA"/>
</dbReference>
<dbReference type="STRING" id="1611254.A0A2G5UQH6"/>
<organism evidence="2 3">
    <name type="scientific">Caenorhabditis nigoni</name>
    <dbReference type="NCBI Taxonomy" id="1611254"/>
    <lineage>
        <taxon>Eukaryota</taxon>
        <taxon>Metazoa</taxon>
        <taxon>Ecdysozoa</taxon>
        <taxon>Nematoda</taxon>
        <taxon>Chromadorea</taxon>
        <taxon>Rhabditida</taxon>
        <taxon>Rhabditina</taxon>
        <taxon>Rhabditomorpha</taxon>
        <taxon>Rhabditoidea</taxon>
        <taxon>Rhabditidae</taxon>
        <taxon>Peloderinae</taxon>
        <taxon>Caenorhabditis</taxon>
    </lineage>
</organism>
<dbReference type="Pfam" id="PF00651">
    <property type="entry name" value="BTB"/>
    <property type="match status" value="1"/>
</dbReference>
<reference evidence="3" key="1">
    <citation type="submission" date="2017-10" db="EMBL/GenBank/DDBJ databases">
        <title>Rapid genome shrinkage in a self-fertile nematode reveals novel sperm competition proteins.</title>
        <authorList>
            <person name="Yin D."/>
            <person name="Schwarz E.M."/>
            <person name="Thomas C.G."/>
            <person name="Felde R.L."/>
            <person name="Korf I.F."/>
            <person name="Cutter A.D."/>
            <person name="Schartner C.M."/>
            <person name="Ralston E.J."/>
            <person name="Meyer B.J."/>
            <person name="Haag E.S."/>
        </authorList>
    </citation>
    <scope>NUCLEOTIDE SEQUENCE [LARGE SCALE GENOMIC DNA]</scope>
    <source>
        <strain evidence="3">JU1422</strain>
    </source>
</reference>
<dbReference type="InterPro" id="IPR052664">
    <property type="entry name" value="BTB-MATH_domain_protein"/>
</dbReference>
<evidence type="ECO:0000313" key="2">
    <source>
        <dbReference type="EMBL" id="PIC41807.1"/>
    </source>
</evidence>
<dbReference type="InterPro" id="IPR000210">
    <property type="entry name" value="BTB/POZ_dom"/>
</dbReference>
<comment type="caution">
    <text evidence="2">The sequence shown here is derived from an EMBL/GenBank/DDBJ whole genome shotgun (WGS) entry which is preliminary data.</text>
</comment>
<dbReference type="CDD" id="cd18186">
    <property type="entry name" value="BTB_POZ_ZBTB_KLHL-like"/>
    <property type="match status" value="1"/>
</dbReference>
<dbReference type="AlphaFoldDB" id="A0A2G5UQH6"/>
<dbReference type="OrthoDB" id="5862257at2759"/>
<dbReference type="Proteomes" id="UP000230233">
    <property type="component" value="Chromosome III"/>
</dbReference>